<comment type="similarity">
    <text evidence="1">Belongs to the class-I fumarase family.</text>
</comment>
<organism evidence="8 9">
    <name type="scientific">Paraburkholderia fynbosensis</name>
    <dbReference type="NCBI Taxonomy" id="1200993"/>
    <lineage>
        <taxon>Bacteria</taxon>
        <taxon>Pseudomonadati</taxon>
        <taxon>Pseudomonadota</taxon>
        <taxon>Betaproteobacteria</taxon>
        <taxon>Burkholderiales</taxon>
        <taxon>Burkholderiaceae</taxon>
        <taxon>Paraburkholderia</taxon>
    </lineage>
</organism>
<evidence type="ECO:0000256" key="3">
    <source>
        <dbReference type="ARBA" id="ARBA00022723"/>
    </source>
</evidence>
<evidence type="ECO:0000259" key="7">
    <source>
        <dbReference type="Pfam" id="PF05681"/>
    </source>
</evidence>
<feature type="domain" description="Fe-S hydro-lyase tartrate dehydratase alpha-type catalytic" evidence="7">
    <location>
        <begin position="25"/>
        <end position="294"/>
    </location>
</feature>
<keyword evidence="3" id="KW-0479">Metal-binding</keyword>
<evidence type="ECO:0000256" key="5">
    <source>
        <dbReference type="ARBA" id="ARBA00023014"/>
    </source>
</evidence>
<dbReference type="EMBL" id="CADIKI010000014">
    <property type="protein sequence ID" value="CAB3799380.1"/>
    <property type="molecule type" value="Genomic_DNA"/>
</dbReference>
<evidence type="ECO:0000256" key="1">
    <source>
        <dbReference type="ARBA" id="ARBA00008876"/>
    </source>
</evidence>
<evidence type="ECO:0000256" key="6">
    <source>
        <dbReference type="ARBA" id="ARBA00023239"/>
    </source>
</evidence>
<dbReference type="InterPro" id="IPR051208">
    <property type="entry name" value="Class-I_Fumarase/Tartrate_DH"/>
</dbReference>
<proteinExistence type="inferred from homology"/>
<keyword evidence="5" id="KW-0411">Iron-sulfur</keyword>
<dbReference type="RefSeq" id="WP_425497467.1">
    <property type="nucleotide sequence ID" value="NZ_CADIKI010000014.1"/>
</dbReference>
<dbReference type="GO" id="GO:0051539">
    <property type="term" value="F:4 iron, 4 sulfur cluster binding"/>
    <property type="evidence" value="ECO:0007669"/>
    <property type="project" value="UniProtKB-KW"/>
</dbReference>
<dbReference type="PANTHER" id="PTHR30389:SF17">
    <property type="entry name" value="L(+)-TARTRATE DEHYDRATASE SUBUNIT ALPHA-RELATED"/>
    <property type="match status" value="1"/>
</dbReference>
<dbReference type="GO" id="GO:0008730">
    <property type="term" value="F:L(+)-tartrate dehydratase activity"/>
    <property type="evidence" value="ECO:0007669"/>
    <property type="project" value="UniProtKB-EC"/>
</dbReference>
<dbReference type="EC" id="4.2.1.32" evidence="8"/>
<evidence type="ECO:0000313" key="9">
    <source>
        <dbReference type="Proteomes" id="UP000494252"/>
    </source>
</evidence>
<dbReference type="InterPro" id="IPR004646">
    <property type="entry name" value="Fe-S_hydro-lyase_TtdA-typ_cat"/>
</dbReference>
<keyword evidence="6 8" id="KW-0456">Lyase</keyword>
<keyword evidence="2" id="KW-0004">4Fe-4S</keyword>
<reference evidence="8 9" key="1">
    <citation type="submission" date="2020-04" db="EMBL/GenBank/DDBJ databases">
        <authorList>
            <person name="De Canck E."/>
        </authorList>
    </citation>
    <scope>NUCLEOTIDE SEQUENCE [LARGE SCALE GENOMIC DNA]</scope>
    <source>
        <strain evidence="8 9">LMG 27177</strain>
    </source>
</reference>
<dbReference type="NCBIfam" id="TIGR00722">
    <property type="entry name" value="ttdA_fumA_fumB"/>
    <property type="match status" value="1"/>
</dbReference>
<dbReference type="Proteomes" id="UP000494252">
    <property type="component" value="Unassembled WGS sequence"/>
</dbReference>
<protein>
    <submittedName>
        <fullName evidence="8">L(+)-tartrate dehydratase subunit alpha</fullName>
        <ecNumber evidence="8">4.2.1.32</ecNumber>
    </submittedName>
</protein>
<accession>A0A6J5GJL6</accession>
<name>A0A6J5GJL6_9BURK</name>
<evidence type="ECO:0000256" key="2">
    <source>
        <dbReference type="ARBA" id="ARBA00022485"/>
    </source>
</evidence>
<keyword evidence="4" id="KW-0408">Iron</keyword>
<dbReference type="NCBIfam" id="NF004885">
    <property type="entry name" value="PRK06246.1"/>
    <property type="match status" value="1"/>
</dbReference>
<dbReference type="PANTHER" id="PTHR30389">
    <property type="entry name" value="FUMARATE HYDRATASE-RELATED"/>
    <property type="match status" value="1"/>
</dbReference>
<sequence>MGTTTMETTQDMTDFTVDYGLIEEIASTLYIRSLKQLPPDVKDGIAKLEASERNDTARRVLGTMRQNIVVAEQTDNLLCQDTGLPIYNVTLGEGVRFDGLRLKAAIRRGCARATHEHPLRSSVVHPLTRHNEQNSCGVGVPVIHIDFDATPGTLSIEMIPKGSGSENNSFLRMAIPAEGVDAIRRFVIDCVVEAGGKTCPPTIVGVGVGGTSDLCVALAKRAATRPLGTHCDDEHGAALERQMSAAVNQLGVGPQGLGGDATAFAVHVELAATHITMNPVAVNMQCHSARRARATLSAQGVEYGY</sequence>
<evidence type="ECO:0000313" key="8">
    <source>
        <dbReference type="EMBL" id="CAB3799380.1"/>
    </source>
</evidence>
<dbReference type="AlphaFoldDB" id="A0A6J5GJL6"/>
<dbReference type="GO" id="GO:0046872">
    <property type="term" value="F:metal ion binding"/>
    <property type="evidence" value="ECO:0007669"/>
    <property type="project" value="UniProtKB-KW"/>
</dbReference>
<keyword evidence="9" id="KW-1185">Reference proteome</keyword>
<evidence type="ECO:0000256" key="4">
    <source>
        <dbReference type="ARBA" id="ARBA00023004"/>
    </source>
</evidence>
<gene>
    <name evidence="8" type="primary">ttdA</name>
    <name evidence="8" type="ORF">LMG27177_04623</name>
</gene>
<dbReference type="Pfam" id="PF05681">
    <property type="entry name" value="Fumerase"/>
    <property type="match status" value="1"/>
</dbReference>